<dbReference type="InterPro" id="IPR053047">
    <property type="entry name" value="E3_ubiq_ligase_TRAF3IP2"/>
</dbReference>
<comment type="catalytic activity">
    <reaction evidence="1">
        <text>S-ubiquitinyl-[E2 ubiquitin-conjugating enzyme]-L-cysteine + [acceptor protein]-L-lysine = [E2 ubiquitin-conjugating enzyme]-L-cysteine + N(6)-ubiquitinyl-[acceptor protein]-L-lysine.</text>
        <dbReference type="EC" id="2.3.2.27"/>
    </reaction>
</comment>
<dbReference type="OrthoDB" id="6021171at2759"/>
<protein>
    <recommendedName>
        <fullName evidence="7">E3 ubiquitin ligase TRAF3IP2</fullName>
        <ecNumber evidence="2">2.3.2.27</ecNumber>
    </recommendedName>
    <alternativeName>
        <fullName evidence="8">Adapter protein CIKS</fullName>
    </alternativeName>
    <alternativeName>
        <fullName evidence="9">Connection to IKK and SAPK/JNK</fullName>
    </alternativeName>
    <alternativeName>
        <fullName evidence="12">E3 ubiquitin-protein ligase CIKS</fullName>
    </alternativeName>
    <alternativeName>
        <fullName evidence="10">Nuclear factor NF-kappa-B activator 1</fullName>
    </alternativeName>
    <alternativeName>
        <fullName evidence="11">TRAF3-interacting protein 2</fullName>
    </alternativeName>
</protein>
<reference evidence="16" key="1">
    <citation type="submission" date="2025-08" db="UniProtKB">
        <authorList>
            <consortium name="RefSeq"/>
        </authorList>
    </citation>
    <scope>IDENTIFICATION</scope>
</reference>
<feature type="compositionally biased region" description="Pro residues" evidence="13">
    <location>
        <begin position="398"/>
        <end position="413"/>
    </location>
</feature>
<evidence type="ECO:0000256" key="9">
    <source>
        <dbReference type="ARBA" id="ARBA00076636"/>
    </source>
</evidence>
<evidence type="ECO:0000256" key="12">
    <source>
        <dbReference type="ARBA" id="ARBA00080040"/>
    </source>
</evidence>
<evidence type="ECO:0000256" key="5">
    <source>
        <dbReference type="ARBA" id="ARBA00023198"/>
    </source>
</evidence>
<dbReference type="GO" id="GO:0043123">
    <property type="term" value="P:positive regulation of canonical NF-kappaB signal transduction"/>
    <property type="evidence" value="ECO:0007669"/>
    <property type="project" value="TreeGrafter"/>
</dbReference>
<dbReference type="Proteomes" id="UP000504624">
    <property type="component" value="Unplaced"/>
</dbReference>
<accession>A0A6J0IBC2</accession>
<evidence type="ECO:0000256" key="3">
    <source>
        <dbReference type="ARBA" id="ARBA00022679"/>
    </source>
</evidence>
<dbReference type="FunFam" id="3.40.50.11530:FF:000007">
    <property type="entry name" value="adapter protein CIKS isoform X3"/>
    <property type="match status" value="1"/>
</dbReference>
<dbReference type="PANTHER" id="PTHR34257">
    <property type="entry name" value="ADAPTER PROTEIN CIKS"/>
    <property type="match status" value="1"/>
</dbReference>
<keyword evidence="4" id="KW-0833">Ubl conjugation pathway</keyword>
<evidence type="ECO:0000256" key="6">
    <source>
        <dbReference type="ARBA" id="ARBA00064316"/>
    </source>
</evidence>
<feature type="domain" description="SEFIR" evidence="14">
    <location>
        <begin position="472"/>
        <end position="613"/>
    </location>
</feature>
<feature type="region of interest" description="Disordered" evidence="13">
    <location>
        <begin position="207"/>
        <end position="275"/>
    </location>
</feature>
<evidence type="ECO:0000256" key="2">
    <source>
        <dbReference type="ARBA" id="ARBA00012483"/>
    </source>
</evidence>
<dbReference type="AlphaFoldDB" id="A0A6J0IBC2"/>
<dbReference type="GO" id="GO:0006954">
    <property type="term" value="P:inflammatory response"/>
    <property type="evidence" value="ECO:0007669"/>
    <property type="project" value="UniProtKB-KW"/>
</dbReference>
<evidence type="ECO:0000256" key="7">
    <source>
        <dbReference type="ARBA" id="ARBA00073304"/>
    </source>
</evidence>
<dbReference type="GO" id="GO:0038173">
    <property type="term" value="P:interleukin-17A-mediated signaling pathway"/>
    <property type="evidence" value="ECO:0007669"/>
    <property type="project" value="UniProtKB-ARBA"/>
</dbReference>
<evidence type="ECO:0000256" key="11">
    <source>
        <dbReference type="ARBA" id="ARBA00078673"/>
    </source>
</evidence>
<gene>
    <name evidence="16" type="primary">TRAF3IP2</name>
</gene>
<dbReference type="EC" id="2.3.2.27" evidence="2"/>
<evidence type="ECO:0000313" key="16">
    <source>
        <dbReference type="RefSeq" id="XP_017683224.1"/>
    </source>
</evidence>
<evidence type="ECO:0000256" key="10">
    <source>
        <dbReference type="ARBA" id="ARBA00078387"/>
    </source>
</evidence>
<proteinExistence type="predicted"/>
<dbReference type="PANTHER" id="PTHR34257:SF2">
    <property type="entry name" value="E3 UBIQUITIN LIGASE TRAF3IP2"/>
    <property type="match status" value="1"/>
</dbReference>
<dbReference type="InterPro" id="IPR013568">
    <property type="entry name" value="SEFIR_dom"/>
</dbReference>
<name>A0A6J0IBC2_9PASS</name>
<dbReference type="GO" id="GO:0005737">
    <property type="term" value="C:cytoplasm"/>
    <property type="evidence" value="ECO:0007669"/>
    <property type="project" value="UniProtKB-ARBA"/>
</dbReference>
<dbReference type="GeneID" id="108503621"/>
<feature type="compositionally biased region" description="Low complexity" evidence="13">
    <location>
        <begin position="248"/>
        <end position="257"/>
    </location>
</feature>
<dbReference type="CTD" id="10758"/>
<organism evidence="15 16">
    <name type="scientific">Lepidothrix coronata</name>
    <name type="common">blue-crowned manakin</name>
    <dbReference type="NCBI Taxonomy" id="321398"/>
    <lineage>
        <taxon>Eukaryota</taxon>
        <taxon>Metazoa</taxon>
        <taxon>Chordata</taxon>
        <taxon>Craniata</taxon>
        <taxon>Vertebrata</taxon>
        <taxon>Euteleostomi</taxon>
        <taxon>Archelosauria</taxon>
        <taxon>Archosauria</taxon>
        <taxon>Dinosauria</taxon>
        <taxon>Saurischia</taxon>
        <taxon>Theropoda</taxon>
        <taxon>Coelurosauria</taxon>
        <taxon>Aves</taxon>
        <taxon>Neognathae</taxon>
        <taxon>Neoaves</taxon>
        <taxon>Telluraves</taxon>
        <taxon>Australaves</taxon>
        <taxon>Passeriformes</taxon>
        <taxon>Pipridae</taxon>
        <taxon>Lepidothrix</taxon>
    </lineage>
</organism>
<dbReference type="GO" id="GO:0097400">
    <property type="term" value="P:interleukin-17-mediated signaling pathway"/>
    <property type="evidence" value="ECO:0007669"/>
    <property type="project" value="UniProtKB-ARBA"/>
</dbReference>
<keyword evidence="3" id="KW-0808">Transferase</keyword>
<dbReference type="GO" id="GO:0006959">
    <property type="term" value="P:humoral immune response"/>
    <property type="evidence" value="ECO:0007669"/>
    <property type="project" value="TreeGrafter"/>
</dbReference>
<dbReference type="GO" id="GO:0061630">
    <property type="term" value="F:ubiquitin protein ligase activity"/>
    <property type="evidence" value="ECO:0007669"/>
    <property type="project" value="UniProtKB-EC"/>
</dbReference>
<dbReference type="Pfam" id="PF08357">
    <property type="entry name" value="SEFIR"/>
    <property type="match status" value="1"/>
</dbReference>
<evidence type="ECO:0000256" key="4">
    <source>
        <dbReference type="ARBA" id="ARBA00022786"/>
    </source>
</evidence>
<keyword evidence="15" id="KW-1185">Reference proteome</keyword>
<feature type="region of interest" description="Disordered" evidence="13">
    <location>
        <begin position="1"/>
        <end position="79"/>
    </location>
</feature>
<dbReference type="GO" id="GO:0000209">
    <property type="term" value="P:protein polyubiquitination"/>
    <property type="evidence" value="ECO:0007669"/>
    <property type="project" value="UniProtKB-ARBA"/>
</dbReference>
<keyword evidence="5" id="KW-0395">Inflammatory response</keyword>
<evidence type="ECO:0000256" key="13">
    <source>
        <dbReference type="SAM" id="MobiDB-lite"/>
    </source>
</evidence>
<dbReference type="PROSITE" id="PS51534">
    <property type="entry name" value="SEFIR"/>
    <property type="match status" value="1"/>
</dbReference>
<sequence>MPLPLPAAEPVLPLTWERQGGCRKRRKKTTQPAEEGDPGTPGERRGAQEAKPALPLSSVSSERTSLARKPAEKSWPCSKAADSLPVQLQNLEMASVSGTFVGRSIPVEVDESIPWSQLPEHVLEKALHPSGEDMEDEEAQRPCVSRTPQPAADPSCLCRAPAYHQSAPSVELDSSLWSKYTDPDGDGHFCSSSESIAGVFPSKRHLTAMDKPGMQPRSQLSADTRHKSSKSEQILSDVPEDSLEESSQRSSQSQQPSGNRHPAELGTVDTGHNSQSRDVMGIRHLEPPLPLVSVLNSQDLPGPLISREFFGPEHQQCPMCQHLPHPNAPLQAPGCFGHQCPAEQHPQGPYGRAPYQHFVQTSQPLPPVPGPCMRVIRPAQQVIPNYSNLRAPKGTGDRPPPQRTCSSPGPPRFPNQLYNQLPNGQMPPKACGPDEACGCPSDNFPSPAAVPRPLSNPAAKGTLRTSNLPEELRKVFITYSVDTAVEVMKFVNFLSVNGFQTAIDIFEDTVRGIDIIKWMERYLGDKTVMIIIAISPKYKQDVEGAESQLDRDEHGLHTKYIHRMMQIEFIQQGSMNFRFIPVLFPNAKKEHVPTWLQNTHIYNWPKNKKNILLRLLREEEYVAPPIGPLPTLQVVPL</sequence>
<evidence type="ECO:0000259" key="14">
    <source>
        <dbReference type="PROSITE" id="PS51534"/>
    </source>
</evidence>
<comment type="subunit">
    <text evidence="6">Interacts with IKBKG/NF-kappa B essential modulator, with CHUK/IKK-alpha and with IKBKB/IKK-beta. Interacts with TRAF6; this interaction is direct. Interacts with IL17RA and IL17RC. Interacts with IL17RB.</text>
</comment>
<dbReference type="RefSeq" id="XP_017683224.1">
    <property type="nucleotide sequence ID" value="XM_017827735.1"/>
</dbReference>
<evidence type="ECO:0000313" key="15">
    <source>
        <dbReference type="Proteomes" id="UP000504624"/>
    </source>
</evidence>
<dbReference type="Gene3D" id="3.40.50.11530">
    <property type="match status" value="1"/>
</dbReference>
<evidence type="ECO:0000256" key="1">
    <source>
        <dbReference type="ARBA" id="ARBA00000900"/>
    </source>
</evidence>
<feature type="region of interest" description="Disordered" evidence="13">
    <location>
        <begin position="387"/>
        <end position="416"/>
    </location>
</feature>
<evidence type="ECO:0000256" key="8">
    <source>
        <dbReference type="ARBA" id="ARBA00075327"/>
    </source>
</evidence>
<feature type="region of interest" description="Disordered" evidence="13">
    <location>
        <begin position="130"/>
        <end position="151"/>
    </location>
</feature>